<reference evidence="2 3" key="1">
    <citation type="submission" date="2019-02" db="EMBL/GenBank/DDBJ databases">
        <title>Opniocepnalus argus genome.</title>
        <authorList>
            <person name="Zhou C."/>
            <person name="Xiao S."/>
        </authorList>
    </citation>
    <scope>NUCLEOTIDE SEQUENCE [LARGE SCALE GENOMIC DNA]</scope>
    <source>
        <strain evidence="2">OARG1902GOOAL</strain>
        <tissue evidence="2">Muscle</tissue>
    </source>
</reference>
<organism evidence="2 3">
    <name type="scientific">Channa argus</name>
    <name type="common">Northern snakehead</name>
    <name type="synonym">Ophicephalus argus</name>
    <dbReference type="NCBI Taxonomy" id="215402"/>
    <lineage>
        <taxon>Eukaryota</taxon>
        <taxon>Metazoa</taxon>
        <taxon>Chordata</taxon>
        <taxon>Craniata</taxon>
        <taxon>Vertebrata</taxon>
        <taxon>Euteleostomi</taxon>
        <taxon>Actinopterygii</taxon>
        <taxon>Neopterygii</taxon>
        <taxon>Teleostei</taxon>
        <taxon>Neoteleostei</taxon>
        <taxon>Acanthomorphata</taxon>
        <taxon>Anabantaria</taxon>
        <taxon>Anabantiformes</taxon>
        <taxon>Channoidei</taxon>
        <taxon>Channidae</taxon>
        <taxon>Channa</taxon>
    </lineage>
</organism>
<reference evidence="3" key="2">
    <citation type="submission" date="2019-02" db="EMBL/GenBank/DDBJ databases">
        <title>Opniocepnalus argus Var Kimnra genome.</title>
        <authorList>
            <person name="Zhou C."/>
            <person name="Xiao S."/>
        </authorList>
    </citation>
    <scope>NUCLEOTIDE SEQUENCE [LARGE SCALE GENOMIC DNA]</scope>
</reference>
<accession>A0A6G1P9B4</accession>
<feature type="signal peptide" evidence="1">
    <location>
        <begin position="1"/>
        <end position="18"/>
    </location>
</feature>
<dbReference type="Proteomes" id="UP000503349">
    <property type="component" value="Chromosome 2"/>
</dbReference>
<dbReference type="AlphaFoldDB" id="A0A6G1P9B4"/>
<keyword evidence="3" id="KW-1185">Reference proteome</keyword>
<evidence type="ECO:0000256" key="1">
    <source>
        <dbReference type="SAM" id="SignalP"/>
    </source>
</evidence>
<evidence type="ECO:0000313" key="3">
    <source>
        <dbReference type="Proteomes" id="UP000503349"/>
    </source>
</evidence>
<sequence>MTMYSSEFILVLPSCVISLLKICELVADLALQAQTMTVPPECFTEELSWFGS</sequence>
<evidence type="ECO:0000313" key="2">
    <source>
        <dbReference type="EMBL" id="KAF3686714.1"/>
    </source>
</evidence>
<gene>
    <name evidence="2" type="ORF">EXN66_Car002386</name>
</gene>
<dbReference type="EMBL" id="CM015713">
    <property type="protein sequence ID" value="KAF3686714.1"/>
    <property type="molecule type" value="Genomic_DNA"/>
</dbReference>
<keyword evidence="1" id="KW-0732">Signal</keyword>
<proteinExistence type="predicted"/>
<protein>
    <submittedName>
        <fullName evidence="2">Uncharacterized protein</fullName>
    </submittedName>
</protein>
<name>A0A6G1P9B4_CHAAH</name>
<feature type="chain" id="PRO_5026098353" evidence="1">
    <location>
        <begin position="19"/>
        <end position="52"/>
    </location>
</feature>